<evidence type="ECO:0000256" key="1">
    <source>
        <dbReference type="ARBA" id="ARBA00022443"/>
    </source>
</evidence>
<feature type="region of interest" description="Disordered" evidence="3">
    <location>
        <begin position="440"/>
        <end position="463"/>
    </location>
</feature>
<gene>
    <name evidence="5" type="ORF">M427DRAFT_145805</name>
</gene>
<evidence type="ECO:0000256" key="3">
    <source>
        <dbReference type="SAM" id="MobiDB-lite"/>
    </source>
</evidence>
<dbReference type="AlphaFoldDB" id="A0A139AD93"/>
<dbReference type="InterPro" id="IPR001452">
    <property type="entry name" value="SH3_domain"/>
</dbReference>
<feature type="region of interest" description="Disordered" evidence="3">
    <location>
        <begin position="331"/>
        <end position="424"/>
    </location>
</feature>
<name>A0A139AD93_GONPJ</name>
<dbReference type="Pfam" id="PF00018">
    <property type="entry name" value="SH3_1"/>
    <property type="match status" value="1"/>
</dbReference>
<keyword evidence="6" id="KW-1185">Reference proteome</keyword>
<dbReference type="EMBL" id="KQ965766">
    <property type="protein sequence ID" value="KXS14796.1"/>
    <property type="molecule type" value="Genomic_DNA"/>
</dbReference>
<evidence type="ECO:0000313" key="5">
    <source>
        <dbReference type="EMBL" id="KXS14796.1"/>
    </source>
</evidence>
<evidence type="ECO:0000259" key="4">
    <source>
        <dbReference type="PROSITE" id="PS50002"/>
    </source>
</evidence>
<evidence type="ECO:0000313" key="6">
    <source>
        <dbReference type="Proteomes" id="UP000070544"/>
    </source>
</evidence>
<dbReference type="Gene3D" id="2.30.30.40">
    <property type="entry name" value="SH3 Domains"/>
    <property type="match status" value="1"/>
</dbReference>
<feature type="compositionally biased region" description="Basic and acidic residues" evidence="3">
    <location>
        <begin position="334"/>
        <end position="347"/>
    </location>
</feature>
<dbReference type="OrthoDB" id="5595608at2759"/>
<evidence type="ECO:0000256" key="2">
    <source>
        <dbReference type="PROSITE-ProRule" id="PRU00192"/>
    </source>
</evidence>
<dbReference type="PROSITE" id="PS50002">
    <property type="entry name" value="SH3"/>
    <property type="match status" value="1"/>
</dbReference>
<feature type="domain" description="SH3" evidence="4">
    <location>
        <begin position="178"/>
        <end position="239"/>
    </location>
</feature>
<feature type="compositionally biased region" description="Low complexity" evidence="3">
    <location>
        <begin position="414"/>
        <end position="424"/>
    </location>
</feature>
<proteinExistence type="predicted"/>
<sequence>MRTFGIHARIGTLDDKDISDTHQERHMVTLVVESEAENVYETVQKTNPNARMDSGRVMELSITEDRLNESTHAENAITPPAPLLERGSFATLTPSVVSDEAGPEHPLPLTPAKTPSLSSDRYSHLYSPPGNYSPPPSIRLPLPGTRPSSILNDDDFDAEPLPSPEGALYPPPLAPNIPLSTPFPARMAFVPSDYDEMPVSEGDILELSVVFDDGWGEGLNRTTGQRGIFPCAWILAPPPAPSDPTIVLKNSALKLDRNGTIFSLRGKKGGRSRISTMTADGSSVTGRASFTETYTVPRLSVAGESDAGTRPVTPQIALQVTTVPEETSVKLKAASKDNAEDTVRLNDRTIPPPRIELDLTPSTSLFPELNALGGDEKGPKESSSPSISVIDIEDDTAAGAPSPLLQHAEPPSPTTTTPAGRPGTITSLIRSLTAQSFASTTSFMSSSPRRPGSSSASIASSYAPSTIESITPRTSFESQSIAPSMLSVDDHGNLTFRVGTQTKTVNLRWLSTSTSTTTEIMGVLAAENWTAQRQWGYKMSSKPHPGTLSFRYQPRESSMRRSVLRVPSLSRPLSIRFTIFFNSDALFKIATERYPRKTAKLNARDFSLHFIESLKVPAASLSRPTSAAFGGGVEVTEWACITQSTEASRGGERDELRIAFLVKRWGEQLTDTCSKSVGMWLAAGAGV</sequence>
<feature type="region of interest" description="Disordered" evidence="3">
    <location>
        <begin position="96"/>
        <end position="168"/>
    </location>
</feature>
<accession>A0A139AD93</accession>
<dbReference type="InterPro" id="IPR036028">
    <property type="entry name" value="SH3-like_dom_sf"/>
</dbReference>
<dbReference type="SUPFAM" id="SSF50044">
    <property type="entry name" value="SH3-domain"/>
    <property type="match status" value="1"/>
</dbReference>
<dbReference type="CDD" id="cd00174">
    <property type="entry name" value="SH3"/>
    <property type="match status" value="1"/>
</dbReference>
<dbReference type="Proteomes" id="UP000070544">
    <property type="component" value="Unassembled WGS sequence"/>
</dbReference>
<protein>
    <recommendedName>
        <fullName evidence="4">SH3 domain-containing protein</fullName>
    </recommendedName>
</protein>
<reference evidence="5 6" key="1">
    <citation type="journal article" date="2015" name="Genome Biol. Evol.">
        <title>Phylogenomic analyses indicate that early fungi evolved digesting cell walls of algal ancestors of land plants.</title>
        <authorList>
            <person name="Chang Y."/>
            <person name="Wang S."/>
            <person name="Sekimoto S."/>
            <person name="Aerts A.L."/>
            <person name="Choi C."/>
            <person name="Clum A."/>
            <person name="LaButti K.M."/>
            <person name="Lindquist E.A."/>
            <person name="Yee Ngan C."/>
            <person name="Ohm R.A."/>
            <person name="Salamov A.A."/>
            <person name="Grigoriev I.V."/>
            <person name="Spatafora J.W."/>
            <person name="Berbee M.L."/>
        </authorList>
    </citation>
    <scope>NUCLEOTIDE SEQUENCE [LARGE SCALE GENOMIC DNA]</scope>
    <source>
        <strain evidence="5 6">JEL478</strain>
    </source>
</reference>
<keyword evidence="1 2" id="KW-0728">SH3 domain</keyword>
<organism evidence="5 6">
    <name type="scientific">Gonapodya prolifera (strain JEL478)</name>
    <name type="common">Monoblepharis prolifera</name>
    <dbReference type="NCBI Taxonomy" id="1344416"/>
    <lineage>
        <taxon>Eukaryota</taxon>
        <taxon>Fungi</taxon>
        <taxon>Fungi incertae sedis</taxon>
        <taxon>Chytridiomycota</taxon>
        <taxon>Chytridiomycota incertae sedis</taxon>
        <taxon>Monoblepharidomycetes</taxon>
        <taxon>Monoblepharidales</taxon>
        <taxon>Gonapodyaceae</taxon>
        <taxon>Gonapodya</taxon>
    </lineage>
</organism>